<protein>
    <submittedName>
        <fullName evidence="1">Uncharacterized protein</fullName>
    </submittedName>
</protein>
<dbReference type="InterPro" id="IPR046670">
    <property type="entry name" value="DUF6540"/>
</dbReference>
<evidence type="ECO:0000313" key="1">
    <source>
        <dbReference type="EMBL" id="QPH09312.1"/>
    </source>
</evidence>
<gene>
    <name evidence="1" type="ORF">C2857_000023</name>
</gene>
<accession>A0A7S9PX33</accession>
<keyword evidence="2" id="KW-1185">Reference proteome</keyword>
<reference evidence="1 2" key="1">
    <citation type="journal article" date="2018" name="PLoS Genet.">
        <title>Repeat elements organise 3D genome structure and mediate transcription in the filamentous fungus Epichloe festucae.</title>
        <authorList>
            <person name="Winter D.J."/>
            <person name="Ganley A.R.D."/>
            <person name="Young C.A."/>
            <person name="Liachko I."/>
            <person name="Schardl C.L."/>
            <person name="Dupont P.Y."/>
            <person name="Berry D."/>
            <person name="Ram A."/>
            <person name="Scott B."/>
            <person name="Cox M.P."/>
        </authorList>
    </citation>
    <scope>NUCLEOTIDE SEQUENCE [LARGE SCALE GENOMIC DNA]</scope>
    <source>
        <strain evidence="1 2">Fl1</strain>
    </source>
</reference>
<organism evidence="1 2">
    <name type="scientific">Epichloe festucae (strain Fl1)</name>
    <dbReference type="NCBI Taxonomy" id="877507"/>
    <lineage>
        <taxon>Eukaryota</taxon>
        <taxon>Fungi</taxon>
        <taxon>Dikarya</taxon>
        <taxon>Ascomycota</taxon>
        <taxon>Pezizomycotina</taxon>
        <taxon>Sordariomycetes</taxon>
        <taxon>Hypocreomycetidae</taxon>
        <taxon>Hypocreales</taxon>
        <taxon>Clavicipitaceae</taxon>
        <taxon>Epichloe</taxon>
    </lineage>
</organism>
<proteinExistence type="predicted"/>
<dbReference type="Proteomes" id="UP000594364">
    <property type="component" value="Chromosome 5"/>
</dbReference>
<dbReference type="OrthoDB" id="2999773at2759"/>
<name>A0A7S9PX33_EPIFF</name>
<sequence length="137" mass="15391">MVLYVSLVAYHDQGRRRAPAHWAIMITTIEQGNVGKVYHAIGSPFHGYHPDIKPTYDISKTKRRFTRTTLGTMDDAWLDQVEQVARSIRGADKSPSPLDPFAGDNCQNWAMDFLNELVNMEVLDAAVLSIAETCPKE</sequence>
<dbReference type="EMBL" id="CP031389">
    <property type="protein sequence ID" value="QPH09312.1"/>
    <property type="molecule type" value="Genomic_DNA"/>
</dbReference>
<dbReference type="AlphaFoldDB" id="A0A7S9PX33"/>
<evidence type="ECO:0000313" key="2">
    <source>
        <dbReference type="Proteomes" id="UP000594364"/>
    </source>
</evidence>
<dbReference type="Pfam" id="PF20174">
    <property type="entry name" value="DUF6540"/>
    <property type="match status" value="1"/>
</dbReference>